<dbReference type="GO" id="GO:0000155">
    <property type="term" value="F:phosphorelay sensor kinase activity"/>
    <property type="evidence" value="ECO:0007669"/>
    <property type="project" value="InterPro"/>
</dbReference>
<evidence type="ECO:0000256" key="7">
    <source>
        <dbReference type="ARBA" id="ARBA00023012"/>
    </source>
</evidence>
<sequence length="395" mass="42059">MAPHPRVAVFLTGIGDVLTAADAGGPHAHGVTALTRLTEVTTEALGAVMTTYAEVVGRRARTLSASRRARFLLGRQTELPTEHLTALTRGVPWGTATHDPLLADTAPHTVHVPVLVHDRPVGLLQVFLNEAPNNEDQTPALHLAAATAAHLVSDHEAASTTPTTQDATDDLFLAAAGHELRTPATVIKGYADTLRHRWTRLDDTARLEAVTVIAQRADALASLADRLLSGAALGGGPRDREPAVFDLAEAVGTVLDDLPGDLEARLERDLTPGTLAHGDRSSLPLVVGELATNASRYSPGDTPINVSVITENETACLRVADRGAGLSAEEASMAFERFWQGERGDDRRYGGVGLGLYLVRQIVERQHGWVSLRPRPGGGTIIEVRLPRAAPLKPR</sequence>
<keyword evidence="6 9" id="KW-0418">Kinase</keyword>
<dbReference type="PANTHER" id="PTHR43711">
    <property type="entry name" value="TWO-COMPONENT HISTIDINE KINASE"/>
    <property type="match status" value="1"/>
</dbReference>
<comment type="caution">
    <text evidence="9">The sequence shown here is derived from an EMBL/GenBank/DDBJ whole genome shotgun (WGS) entry which is preliminary data.</text>
</comment>
<dbReference type="InterPro" id="IPR036890">
    <property type="entry name" value="HATPase_C_sf"/>
</dbReference>
<comment type="subcellular location">
    <subcellularLocation>
        <location evidence="2">Cell membrane</location>
    </subcellularLocation>
</comment>
<dbReference type="InterPro" id="IPR036097">
    <property type="entry name" value="HisK_dim/P_sf"/>
</dbReference>
<dbReference type="PANTHER" id="PTHR43711:SF1">
    <property type="entry name" value="HISTIDINE KINASE 1"/>
    <property type="match status" value="1"/>
</dbReference>
<evidence type="ECO:0000256" key="1">
    <source>
        <dbReference type="ARBA" id="ARBA00000085"/>
    </source>
</evidence>
<dbReference type="SUPFAM" id="SSF55874">
    <property type="entry name" value="ATPase domain of HSP90 chaperone/DNA topoisomerase II/histidine kinase"/>
    <property type="match status" value="1"/>
</dbReference>
<dbReference type="InterPro" id="IPR004358">
    <property type="entry name" value="Sig_transdc_His_kin-like_C"/>
</dbReference>
<dbReference type="Pfam" id="PF02518">
    <property type="entry name" value="HATPase_c"/>
    <property type="match status" value="1"/>
</dbReference>
<dbReference type="InterPro" id="IPR005467">
    <property type="entry name" value="His_kinase_dom"/>
</dbReference>
<evidence type="ECO:0000256" key="5">
    <source>
        <dbReference type="ARBA" id="ARBA00022679"/>
    </source>
</evidence>
<evidence type="ECO:0000313" key="9">
    <source>
        <dbReference type="EMBL" id="MBB6038266.1"/>
    </source>
</evidence>
<name>A0A841FQA4_9ACTN</name>
<keyword evidence="7" id="KW-0902">Two-component regulatory system</keyword>
<dbReference type="EMBL" id="JACHGT010000016">
    <property type="protein sequence ID" value="MBB6038266.1"/>
    <property type="molecule type" value="Genomic_DNA"/>
</dbReference>
<dbReference type="InterPro" id="IPR003661">
    <property type="entry name" value="HisK_dim/P_dom"/>
</dbReference>
<keyword evidence="5" id="KW-0808">Transferase</keyword>
<evidence type="ECO:0000256" key="3">
    <source>
        <dbReference type="ARBA" id="ARBA00012438"/>
    </source>
</evidence>
<dbReference type="GO" id="GO:0005886">
    <property type="term" value="C:plasma membrane"/>
    <property type="evidence" value="ECO:0007669"/>
    <property type="project" value="UniProtKB-SubCell"/>
</dbReference>
<dbReference type="SMART" id="SM00387">
    <property type="entry name" value="HATPase_c"/>
    <property type="match status" value="1"/>
</dbReference>
<reference evidence="9 10" key="1">
    <citation type="submission" date="2020-08" db="EMBL/GenBank/DDBJ databases">
        <title>Genomic Encyclopedia of Type Strains, Phase IV (KMG-IV): sequencing the most valuable type-strain genomes for metagenomic binning, comparative biology and taxonomic classification.</title>
        <authorList>
            <person name="Goeker M."/>
        </authorList>
    </citation>
    <scope>NUCLEOTIDE SEQUENCE [LARGE SCALE GENOMIC DNA]</scope>
    <source>
        <strain evidence="9 10">YIM 65646</strain>
    </source>
</reference>
<evidence type="ECO:0000256" key="2">
    <source>
        <dbReference type="ARBA" id="ARBA00004236"/>
    </source>
</evidence>
<dbReference type="CDD" id="cd00082">
    <property type="entry name" value="HisKA"/>
    <property type="match status" value="1"/>
</dbReference>
<dbReference type="PROSITE" id="PS50109">
    <property type="entry name" value="HIS_KIN"/>
    <property type="match status" value="1"/>
</dbReference>
<keyword evidence="10" id="KW-1185">Reference proteome</keyword>
<dbReference type="Gene3D" id="3.30.565.10">
    <property type="entry name" value="Histidine kinase-like ATPase, C-terminal domain"/>
    <property type="match status" value="1"/>
</dbReference>
<dbReference type="RefSeq" id="WP_184791070.1">
    <property type="nucleotide sequence ID" value="NZ_BONT01000008.1"/>
</dbReference>
<dbReference type="InterPro" id="IPR003594">
    <property type="entry name" value="HATPase_dom"/>
</dbReference>
<evidence type="ECO:0000313" key="10">
    <source>
        <dbReference type="Proteomes" id="UP000548476"/>
    </source>
</evidence>
<evidence type="ECO:0000256" key="6">
    <source>
        <dbReference type="ARBA" id="ARBA00022777"/>
    </source>
</evidence>
<keyword evidence="4" id="KW-0597">Phosphoprotein</keyword>
<dbReference type="AlphaFoldDB" id="A0A841FQA4"/>
<feature type="domain" description="Histidine kinase" evidence="8">
    <location>
        <begin position="175"/>
        <end position="390"/>
    </location>
</feature>
<dbReference type="Proteomes" id="UP000548476">
    <property type="component" value="Unassembled WGS sequence"/>
</dbReference>
<dbReference type="PRINTS" id="PR00344">
    <property type="entry name" value="BCTRLSENSOR"/>
</dbReference>
<proteinExistence type="predicted"/>
<dbReference type="Gene3D" id="1.10.287.130">
    <property type="match status" value="1"/>
</dbReference>
<comment type="catalytic activity">
    <reaction evidence="1">
        <text>ATP + protein L-histidine = ADP + protein N-phospho-L-histidine.</text>
        <dbReference type="EC" id="2.7.13.3"/>
    </reaction>
</comment>
<dbReference type="SUPFAM" id="SSF47384">
    <property type="entry name" value="Homodimeric domain of signal transducing histidine kinase"/>
    <property type="match status" value="1"/>
</dbReference>
<evidence type="ECO:0000259" key="8">
    <source>
        <dbReference type="PROSITE" id="PS50109"/>
    </source>
</evidence>
<organism evidence="9 10">
    <name type="scientific">Phytomonospora endophytica</name>
    <dbReference type="NCBI Taxonomy" id="714109"/>
    <lineage>
        <taxon>Bacteria</taxon>
        <taxon>Bacillati</taxon>
        <taxon>Actinomycetota</taxon>
        <taxon>Actinomycetes</taxon>
        <taxon>Micromonosporales</taxon>
        <taxon>Micromonosporaceae</taxon>
        <taxon>Phytomonospora</taxon>
    </lineage>
</organism>
<dbReference type="SMART" id="SM00388">
    <property type="entry name" value="HisKA"/>
    <property type="match status" value="1"/>
</dbReference>
<dbReference type="Pfam" id="PF00512">
    <property type="entry name" value="HisKA"/>
    <property type="match status" value="1"/>
</dbReference>
<gene>
    <name evidence="9" type="ORF">HNR73_006149</name>
</gene>
<evidence type="ECO:0000256" key="4">
    <source>
        <dbReference type="ARBA" id="ARBA00022553"/>
    </source>
</evidence>
<protein>
    <recommendedName>
        <fullName evidence="3">histidine kinase</fullName>
        <ecNumber evidence="3">2.7.13.3</ecNumber>
    </recommendedName>
</protein>
<dbReference type="EC" id="2.7.13.3" evidence="3"/>
<dbReference type="InterPro" id="IPR050736">
    <property type="entry name" value="Sensor_HK_Regulatory"/>
</dbReference>
<accession>A0A841FQA4</accession>